<keyword evidence="2 4" id="KW-0238">DNA-binding</keyword>
<dbReference type="RefSeq" id="WP_090930279.1">
    <property type="nucleotide sequence ID" value="NZ_FNDJ01000003.1"/>
</dbReference>
<reference evidence="6 7" key="1">
    <citation type="submission" date="2016-10" db="EMBL/GenBank/DDBJ databases">
        <authorList>
            <person name="de Groot N.N."/>
        </authorList>
    </citation>
    <scope>NUCLEOTIDE SEQUENCE [LARGE SCALE GENOMIC DNA]</scope>
    <source>
        <strain evidence="6 7">CGMCC 4.6533</strain>
    </source>
</reference>
<dbReference type="OrthoDB" id="8654052at2"/>
<evidence type="ECO:0000313" key="6">
    <source>
        <dbReference type="EMBL" id="SDH83791.1"/>
    </source>
</evidence>
<feature type="domain" description="HTH tetR-type" evidence="5">
    <location>
        <begin position="1"/>
        <end position="48"/>
    </location>
</feature>
<dbReference type="InterPro" id="IPR001647">
    <property type="entry name" value="HTH_TetR"/>
</dbReference>
<evidence type="ECO:0000313" key="7">
    <source>
        <dbReference type="Proteomes" id="UP000199202"/>
    </source>
</evidence>
<dbReference type="SUPFAM" id="SSF46689">
    <property type="entry name" value="Homeodomain-like"/>
    <property type="match status" value="1"/>
</dbReference>
<dbReference type="InterPro" id="IPR009057">
    <property type="entry name" value="Homeodomain-like_sf"/>
</dbReference>
<dbReference type="PANTHER" id="PTHR30055:SF234">
    <property type="entry name" value="HTH-TYPE TRANSCRIPTIONAL REGULATOR BETI"/>
    <property type="match status" value="1"/>
</dbReference>
<evidence type="ECO:0000256" key="4">
    <source>
        <dbReference type="PROSITE-ProRule" id="PRU00335"/>
    </source>
</evidence>
<accession>A0A1G8FNX7</accession>
<evidence type="ECO:0000256" key="1">
    <source>
        <dbReference type="ARBA" id="ARBA00023015"/>
    </source>
</evidence>
<feature type="DNA-binding region" description="H-T-H motif" evidence="4">
    <location>
        <begin position="11"/>
        <end position="30"/>
    </location>
</feature>
<dbReference type="STRING" id="633440.SAMN05421869_103377"/>
<dbReference type="PANTHER" id="PTHR30055">
    <property type="entry name" value="HTH-TYPE TRANSCRIPTIONAL REGULATOR RUTR"/>
    <property type="match status" value="1"/>
</dbReference>
<dbReference type="GO" id="GO:0000976">
    <property type="term" value="F:transcription cis-regulatory region binding"/>
    <property type="evidence" value="ECO:0007669"/>
    <property type="project" value="TreeGrafter"/>
</dbReference>
<dbReference type="Proteomes" id="UP000199202">
    <property type="component" value="Unassembled WGS sequence"/>
</dbReference>
<name>A0A1G8FNX7_9ACTN</name>
<evidence type="ECO:0000259" key="5">
    <source>
        <dbReference type="PROSITE" id="PS50977"/>
    </source>
</evidence>
<dbReference type="SUPFAM" id="SSF48498">
    <property type="entry name" value="Tetracyclin repressor-like, C-terminal domain"/>
    <property type="match status" value="1"/>
</dbReference>
<dbReference type="InterPro" id="IPR036271">
    <property type="entry name" value="Tet_transcr_reg_TetR-rel_C_sf"/>
</dbReference>
<gene>
    <name evidence="6" type="ORF">SAMN05421869_103377</name>
</gene>
<dbReference type="Gene3D" id="1.10.357.10">
    <property type="entry name" value="Tetracycline Repressor, domain 2"/>
    <property type="match status" value="1"/>
</dbReference>
<dbReference type="PROSITE" id="PS50977">
    <property type="entry name" value="HTH_TETR_2"/>
    <property type="match status" value="1"/>
</dbReference>
<dbReference type="AlphaFoldDB" id="A0A1G8FNX7"/>
<dbReference type="EMBL" id="FNDJ01000003">
    <property type="protein sequence ID" value="SDH83791.1"/>
    <property type="molecule type" value="Genomic_DNA"/>
</dbReference>
<sequence length="173" mass="19189">MVVLSKNSGASLTEIAAAAGVGRTTIHRYFPERSDLLTGIGNHLLEQIELATERARLDEGTAAEALERVCQEYFELGDALRFAYDNPQISSWVDWETETAADRALTRLVERGHADGTLDPEQPVAWVAEVLWAMLYAAWQHVHANAASKHTSLNLCLHSLRRAVMTDSHPRTP</sequence>
<dbReference type="InterPro" id="IPR050109">
    <property type="entry name" value="HTH-type_TetR-like_transc_reg"/>
</dbReference>
<keyword evidence="3" id="KW-0804">Transcription</keyword>
<evidence type="ECO:0000256" key="3">
    <source>
        <dbReference type="ARBA" id="ARBA00023163"/>
    </source>
</evidence>
<dbReference type="Pfam" id="PF00440">
    <property type="entry name" value="TetR_N"/>
    <property type="match status" value="1"/>
</dbReference>
<keyword evidence="7" id="KW-1185">Reference proteome</keyword>
<organism evidence="6 7">
    <name type="scientific">Nonomuraea jiangxiensis</name>
    <dbReference type="NCBI Taxonomy" id="633440"/>
    <lineage>
        <taxon>Bacteria</taxon>
        <taxon>Bacillati</taxon>
        <taxon>Actinomycetota</taxon>
        <taxon>Actinomycetes</taxon>
        <taxon>Streptosporangiales</taxon>
        <taxon>Streptosporangiaceae</taxon>
        <taxon>Nonomuraea</taxon>
    </lineage>
</organism>
<evidence type="ECO:0000256" key="2">
    <source>
        <dbReference type="ARBA" id="ARBA00023125"/>
    </source>
</evidence>
<keyword evidence="1" id="KW-0805">Transcription regulation</keyword>
<proteinExistence type="predicted"/>
<protein>
    <submittedName>
        <fullName evidence="6">DNA-binding transcriptional regulator, AcrR family</fullName>
    </submittedName>
</protein>
<dbReference type="GO" id="GO:0003700">
    <property type="term" value="F:DNA-binding transcription factor activity"/>
    <property type="evidence" value="ECO:0007669"/>
    <property type="project" value="TreeGrafter"/>
</dbReference>